<gene>
    <name evidence="1" type="ORF">BDN70DRAFT_893087</name>
</gene>
<dbReference type="EMBL" id="MU155174">
    <property type="protein sequence ID" value="KAF9481761.1"/>
    <property type="molecule type" value="Genomic_DNA"/>
</dbReference>
<sequence length="256" mass="29224">MQGANEILKFVSADHAVPDFLNNCGHVGAVEHLEALHPETSNGVSPDYVCSPAIVPQSFNSSSHTLIFRCLATNSYCMRFSDPSKTVEDLNPETHTVYSVAGFSYTYDDLVVFAKRSNITWMDEFQILILLPRFKKYICKNDIPNFSRNVNPEQFVNFYDDLHSTAIVKPSFIIRLQRGFHTLSHRFKPNENDELIRQTSAEMFGFAGNPPFRTLKDPDGEELSPTLILWNIIVRLPLEWKQLPEWHDQAGDNTNN</sequence>
<evidence type="ECO:0000313" key="2">
    <source>
        <dbReference type="Proteomes" id="UP000807469"/>
    </source>
</evidence>
<protein>
    <submittedName>
        <fullName evidence="1">Uncharacterized protein</fullName>
    </submittedName>
</protein>
<keyword evidence="2" id="KW-1185">Reference proteome</keyword>
<comment type="caution">
    <text evidence="1">The sequence shown here is derived from an EMBL/GenBank/DDBJ whole genome shotgun (WGS) entry which is preliminary data.</text>
</comment>
<organism evidence="1 2">
    <name type="scientific">Pholiota conissans</name>
    <dbReference type="NCBI Taxonomy" id="109636"/>
    <lineage>
        <taxon>Eukaryota</taxon>
        <taxon>Fungi</taxon>
        <taxon>Dikarya</taxon>
        <taxon>Basidiomycota</taxon>
        <taxon>Agaricomycotina</taxon>
        <taxon>Agaricomycetes</taxon>
        <taxon>Agaricomycetidae</taxon>
        <taxon>Agaricales</taxon>
        <taxon>Agaricineae</taxon>
        <taxon>Strophariaceae</taxon>
        <taxon>Pholiota</taxon>
    </lineage>
</organism>
<evidence type="ECO:0000313" key="1">
    <source>
        <dbReference type="EMBL" id="KAF9481761.1"/>
    </source>
</evidence>
<proteinExistence type="predicted"/>
<name>A0A9P6CVI1_9AGAR</name>
<dbReference type="Proteomes" id="UP000807469">
    <property type="component" value="Unassembled WGS sequence"/>
</dbReference>
<reference evidence="1" key="1">
    <citation type="submission" date="2020-11" db="EMBL/GenBank/DDBJ databases">
        <authorList>
            <consortium name="DOE Joint Genome Institute"/>
            <person name="Ahrendt S."/>
            <person name="Riley R."/>
            <person name="Andreopoulos W."/>
            <person name="Labutti K."/>
            <person name="Pangilinan J."/>
            <person name="Ruiz-Duenas F.J."/>
            <person name="Barrasa J.M."/>
            <person name="Sanchez-Garcia M."/>
            <person name="Camarero S."/>
            <person name="Miyauchi S."/>
            <person name="Serrano A."/>
            <person name="Linde D."/>
            <person name="Babiker R."/>
            <person name="Drula E."/>
            <person name="Ayuso-Fernandez I."/>
            <person name="Pacheco R."/>
            <person name="Padilla G."/>
            <person name="Ferreira P."/>
            <person name="Barriuso J."/>
            <person name="Kellner H."/>
            <person name="Castanera R."/>
            <person name="Alfaro M."/>
            <person name="Ramirez L."/>
            <person name="Pisabarro A.G."/>
            <person name="Kuo A."/>
            <person name="Tritt A."/>
            <person name="Lipzen A."/>
            <person name="He G."/>
            <person name="Yan M."/>
            <person name="Ng V."/>
            <person name="Cullen D."/>
            <person name="Martin F."/>
            <person name="Rosso M.-N."/>
            <person name="Henrissat B."/>
            <person name="Hibbett D."/>
            <person name="Martinez A.T."/>
            <person name="Grigoriev I.V."/>
        </authorList>
    </citation>
    <scope>NUCLEOTIDE SEQUENCE</scope>
    <source>
        <strain evidence="1">CIRM-BRFM 674</strain>
    </source>
</reference>
<accession>A0A9P6CVI1</accession>
<dbReference type="AlphaFoldDB" id="A0A9P6CVI1"/>